<feature type="non-terminal residue" evidence="3">
    <location>
        <position position="1"/>
    </location>
</feature>
<dbReference type="EMBL" id="CAJOBP010017364">
    <property type="protein sequence ID" value="CAF4587377.1"/>
    <property type="molecule type" value="Genomic_DNA"/>
</dbReference>
<comment type="caution">
    <text evidence="3">The sequence shown here is derived from an EMBL/GenBank/DDBJ whole genome shotgun (WGS) entry which is preliminary data.</text>
</comment>
<evidence type="ECO:0000313" key="3">
    <source>
        <dbReference type="EMBL" id="CAF5158071.1"/>
    </source>
</evidence>
<feature type="region of interest" description="Disordered" evidence="1">
    <location>
        <begin position="1"/>
        <end position="34"/>
    </location>
</feature>
<organism evidence="3 4">
    <name type="scientific">Rotaria socialis</name>
    <dbReference type="NCBI Taxonomy" id="392032"/>
    <lineage>
        <taxon>Eukaryota</taxon>
        <taxon>Metazoa</taxon>
        <taxon>Spiralia</taxon>
        <taxon>Gnathifera</taxon>
        <taxon>Rotifera</taxon>
        <taxon>Eurotatoria</taxon>
        <taxon>Bdelloidea</taxon>
        <taxon>Philodinida</taxon>
        <taxon>Philodinidae</taxon>
        <taxon>Rotaria</taxon>
    </lineage>
</organism>
<protein>
    <submittedName>
        <fullName evidence="3">Uncharacterized protein</fullName>
    </submittedName>
</protein>
<evidence type="ECO:0000313" key="2">
    <source>
        <dbReference type="EMBL" id="CAF4587377.1"/>
    </source>
</evidence>
<keyword evidence="5" id="KW-1185">Reference proteome</keyword>
<proteinExistence type="predicted"/>
<feature type="compositionally biased region" description="Low complexity" evidence="1">
    <location>
        <begin position="1"/>
        <end position="16"/>
    </location>
</feature>
<sequence>VQQPIKKAVPSSSSDSSSDDDKPASVKPVASKGT</sequence>
<dbReference type="Proteomes" id="UP000663848">
    <property type="component" value="Unassembled WGS sequence"/>
</dbReference>
<dbReference type="EMBL" id="CAJOBR010107777">
    <property type="protein sequence ID" value="CAF5158071.1"/>
    <property type="molecule type" value="Genomic_DNA"/>
</dbReference>
<name>A0A822GRQ5_9BILA</name>
<dbReference type="Proteomes" id="UP000663873">
    <property type="component" value="Unassembled WGS sequence"/>
</dbReference>
<evidence type="ECO:0000256" key="1">
    <source>
        <dbReference type="SAM" id="MobiDB-lite"/>
    </source>
</evidence>
<evidence type="ECO:0000313" key="5">
    <source>
        <dbReference type="Proteomes" id="UP000663873"/>
    </source>
</evidence>
<accession>A0A822GRQ5</accession>
<gene>
    <name evidence="3" type="ORF">QYT958_LOCUS48981</name>
    <name evidence="2" type="ORF">UJA718_LOCUS30829</name>
</gene>
<reference evidence="3" key="1">
    <citation type="submission" date="2021-02" db="EMBL/GenBank/DDBJ databases">
        <authorList>
            <person name="Nowell W R."/>
        </authorList>
    </citation>
    <scope>NUCLEOTIDE SEQUENCE</scope>
</reference>
<evidence type="ECO:0000313" key="4">
    <source>
        <dbReference type="Proteomes" id="UP000663848"/>
    </source>
</evidence>
<dbReference type="AlphaFoldDB" id="A0A822GRQ5"/>